<feature type="transmembrane region" description="Helical" evidence="1">
    <location>
        <begin position="431"/>
        <end position="451"/>
    </location>
</feature>
<dbReference type="Pfam" id="PF00873">
    <property type="entry name" value="ACR_tran"/>
    <property type="match status" value="1"/>
</dbReference>
<dbReference type="SUPFAM" id="SSF82693">
    <property type="entry name" value="Multidrug efflux transporter AcrB pore domain, PN1, PN2, PC1 and PC2 subdomains"/>
    <property type="match status" value="4"/>
</dbReference>
<reference evidence="2 3" key="1">
    <citation type="journal article" date="2016" name="Antonie Van Leeuwenhoek">
        <title>Dongia soli sp. nov., isolated from soil from Dokdo, Korea.</title>
        <authorList>
            <person name="Kim D.U."/>
            <person name="Lee H."/>
            <person name="Kim H."/>
            <person name="Kim S.G."/>
            <person name="Ka J.O."/>
        </authorList>
    </citation>
    <scope>NUCLEOTIDE SEQUENCE [LARGE SCALE GENOMIC DNA]</scope>
    <source>
        <strain evidence="2 3">D78</strain>
    </source>
</reference>
<dbReference type="SUPFAM" id="SSF82866">
    <property type="entry name" value="Multidrug efflux transporter AcrB transmembrane domain"/>
    <property type="match status" value="2"/>
</dbReference>
<evidence type="ECO:0000313" key="3">
    <source>
        <dbReference type="Proteomes" id="UP001279642"/>
    </source>
</evidence>
<accession>A0ABU5EHM2</accession>
<dbReference type="PRINTS" id="PR00702">
    <property type="entry name" value="ACRIFLAVINRP"/>
</dbReference>
<evidence type="ECO:0000256" key="1">
    <source>
        <dbReference type="SAM" id="Phobius"/>
    </source>
</evidence>
<gene>
    <name evidence="2" type="ORF">SMD27_22080</name>
</gene>
<dbReference type="Gene3D" id="1.20.1640.10">
    <property type="entry name" value="Multidrug efflux transporter AcrB transmembrane domain"/>
    <property type="match status" value="2"/>
</dbReference>
<comment type="caution">
    <text evidence="2">The sequence shown here is derived from an EMBL/GenBank/DDBJ whole genome shotgun (WGS) entry which is preliminary data.</text>
</comment>
<dbReference type="RefSeq" id="WP_320510619.1">
    <property type="nucleotide sequence ID" value="NZ_JAXCLW010000011.1"/>
</dbReference>
<dbReference type="Gene3D" id="3.30.70.1430">
    <property type="entry name" value="Multidrug efflux transporter AcrB pore domain"/>
    <property type="match status" value="2"/>
</dbReference>
<keyword evidence="1" id="KW-0472">Membrane</keyword>
<feature type="transmembrane region" description="Helical" evidence="1">
    <location>
        <begin position="463"/>
        <end position="481"/>
    </location>
</feature>
<feature type="transmembrane region" description="Helical" evidence="1">
    <location>
        <begin position="334"/>
        <end position="353"/>
    </location>
</feature>
<dbReference type="PANTHER" id="PTHR32063:SF21">
    <property type="entry name" value="MULTIDRUG RESISTANCE PROTEIN MDTB"/>
    <property type="match status" value="1"/>
</dbReference>
<dbReference type="EMBL" id="JAXCLW010000011">
    <property type="protein sequence ID" value="MDY0885544.1"/>
    <property type="molecule type" value="Genomic_DNA"/>
</dbReference>
<name>A0ABU5EHM2_9PROT</name>
<evidence type="ECO:0000313" key="2">
    <source>
        <dbReference type="EMBL" id="MDY0885544.1"/>
    </source>
</evidence>
<dbReference type="InterPro" id="IPR027463">
    <property type="entry name" value="AcrB_DN_DC_subdom"/>
</dbReference>
<sequence>MTLPELCIRRPVMTTLLMITFVVIGIFGYRLLPVAALPRVDFPTIQVSASLPGASPETMAASVATPLERQFMTIAGINTITSTSTQGSTDIQLQFDLNRDIDGAALDVQSAMTTAARQLPEEMTTPPSFRKVNPADSPILFLSLTSDTLPLSAVDEYAETLIAQRISTLPGIAQVQVYGAQKFSVRVQLNPNTLAGMGVGFDDIQNAVNAANSNTPVGSLSGTDRSAVIQANQQLTEAAQYRPLIVAYRNGNPVRLGDIANVVDSVENDKTASWFNGRRTILLAIRRQPDANTVAVVDAVKEMLPYLNAQIPASVKLNVMLDRSESIRASVADVQFTLALTIALVVLVIFLFLRNLTATLIPAVVLPVSLVGTFALMYLMGYSIDNLSLLALTLSVGFVVDDAIVMLENIVRHIEEGEKPWTAAMKGSREIAFTILSITLSLVAVFIPVLFMGGIVGRLFREFAVTISLTILISGFVSLTLTPMMCSRLLRAGGHNTQHGRLYRFFEAGFDAMHRLYDVTLSAALRIKPIVLLITLASLGLTFYLMSVVQKGFFPIEDTGQISITTEGPEDISFAGMTVVQQQAAAIIAADPAVSTVNSSVGSSSAGGENSGRMFVGLKPLEERKVSVSDVINRLRPKLSHLPSLKVYMQPVQNIQVGGRSSKSLYQVTMQGTDLDELNKTAPEFEKRLAALPGLRDVTSDLQIRSPQIFVDIDRDRAALLGITTDQIRSTLYGAFGSRQIATIYQPSNDYEVILEVLPEFRQNEQTLSSIYIHSSTGQLVPLDSLVTIHRKAGPLSVNHQSQLPSVTVSFNLAPGISLGQAVDSINQVKTDMKLPPTITTSFQGTAQVFQDSLAGQGLLLLAAIFVIYVVLGILYESFIHPITILSGLPAACLGALITLMLFKTDLNVISIIGIVMLIGIVKKNAIMMVDVAIVHQRDKGISAEQAMREACLLRFRPIMMTTMAAIMGTLPIALGHGAGAELRRPLGLAVVGGLVVSQLLTLYITPVIYIYFEKLSRMFKRQRSGELVHPAE</sequence>
<dbReference type="SUPFAM" id="SSF82714">
    <property type="entry name" value="Multidrug efflux transporter AcrB TolC docking domain, DN and DC subdomains"/>
    <property type="match status" value="2"/>
</dbReference>
<organism evidence="2 3">
    <name type="scientific">Dongia soli</name>
    <dbReference type="NCBI Taxonomy" id="600628"/>
    <lineage>
        <taxon>Bacteria</taxon>
        <taxon>Pseudomonadati</taxon>
        <taxon>Pseudomonadota</taxon>
        <taxon>Alphaproteobacteria</taxon>
        <taxon>Rhodospirillales</taxon>
        <taxon>Dongiaceae</taxon>
        <taxon>Dongia</taxon>
    </lineage>
</organism>
<feature type="transmembrane region" description="Helical" evidence="1">
    <location>
        <begin position="883"/>
        <end position="903"/>
    </location>
</feature>
<dbReference type="Gene3D" id="3.30.70.1440">
    <property type="entry name" value="Multidrug efflux transporter AcrB pore domain"/>
    <property type="match status" value="1"/>
</dbReference>
<keyword evidence="1" id="KW-1133">Transmembrane helix</keyword>
<feature type="transmembrane region" description="Helical" evidence="1">
    <location>
        <begin position="387"/>
        <end position="411"/>
    </location>
</feature>
<feature type="transmembrane region" description="Helical" evidence="1">
    <location>
        <begin position="909"/>
        <end position="935"/>
    </location>
</feature>
<dbReference type="Proteomes" id="UP001279642">
    <property type="component" value="Unassembled WGS sequence"/>
</dbReference>
<protein>
    <submittedName>
        <fullName evidence="2">Multidrug efflux RND transporter permease subunit</fullName>
    </submittedName>
</protein>
<feature type="transmembrane region" description="Helical" evidence="1">
    <location>
        <begin position="854"/>
        <end position="876"/>
    </location>
</feature>
<dbReference type="NCBIfam" id="NF033617">
    <property type="entry name" value="RND_permease_2"/>
    <property type="match status" value="1"/>
</dbReference>
<feature type="transmembrane region" description="Helical" evidence="1">
    <location>
        <begin position="360"/>
        <end position="381"/>
    </location>
</feature>
<dbReference type="Gene3D" id="3.30.70.1320">
    <property type="entry name" value="Multidrug efflux transporter AcrB pore domain like"/>
    <property type="match status" value="1"/>
</dbReference>
<keyword evidence="1" id="KW-0812">Transmembrane</keyword>
<feature type="transmembrane region" description="Helical" evidence="1">
    <location>
        <begin position="956"/>
        <end position="975"/>
    </location>
</feature>
<feature type="transmembrane region" description="Helical" evidence="1">
    <location>
        <begin position="12"/>
        <end position="32"/>
    </location>
</feature>
<proteinExistence type="predicted"/>
<feature type="transmembrane region" description="Helical" evidence="1">
    <location>
        <begin position="987"/>
        <end position="1013"/>
    </location>
</feature>
<dbReference type="PANTHER" id="PTHR32063">
    <property type="match status" value="1"/>
</dbReference>
<dbReference type="InterPro" id="IPR001036">
    <property type="entry name" value="Acrflvin-R"/>
</dbReference>
<feature type="transmembrane region" description="Helical" evidence="1">
    <location>
        <begin position="530"/>
        <end position="549"/>
    </location>
</feature>
<dbReference type="Gene3D" id="3.30.2090.10">
    <property type="entry name" value="Multidrug efflux transporter AcrB TolC docking domain, DN and DC subdomains"/>
    <property type="match status" value="2"/>
</dbReference>
<keyword evidence="3" id="KW-1185">Reference proteome</keyword>